<dbReference type="NCBIfam" id="TIGR00732">
    <property type="entry name" value="dprA"/>
    <property type="match status" value="1"/>
</dbReference>
<feature type="domain" description="DprA winged helix" evidence="3">
    <location>
        <begin position="298"/>
        <end position="356"/>
    </location>
</feature>
<feature type="domain" description="Smf/DprA SLOG" evidence="2">
    <location>
        <begin position="80"/>
        <end position="287"/>
    </location>
</feature>
<name>A0A9D1CPF9_9FIRM</name>
<dbReference type="Pfam" id="PF02481">
    <property type="entry name" value="DNA_processg_A"/>
    <property type="match status" value="1"/>
</dbReference>
<evidence type="ECO:0000259" key="3">
    <source>
        <dbReference type="Pfam" id="PF17782"/>
    </source>
</evidence>
<gene>
    <name evidence="4" type="primary">dprA</name>
    <name evidence="4" type="ORF">IAB73_01140</name>
</gene>
<proteinExistence type="inferred from homology"/>
<dbReference type="InterPro" id="IPR057666">
    <property type="entry name" value="DrpA_SLOG"/>
</dbReference>
<evidence type="ECO:0000313" key="4">
    <source>
        <dbReference type="EMBL" id="HIQ70806.1"/>
    </source>
</evidence>
<dbReference type="Gene3D" id="1.10.10.10">
    <property type="entry name" value="Winged helix-like DNA-binding domain superfamily/Winged helix DNA-binding domain"/>
    <property type="match status" value="1"/>
</dbReference>
<reference evidence="4" key="1">
    <citation type="submission" date="2020-10" db="EMBL/GenBank/DDBJ databases">
        <authorList>
            <person name="Gilroy R."/>
        </authorList>
    </citation>
    <scope>NUCLEOTIDE SEQUENCE</scope>
    <source>
        <strain evidence="4">ChiSxjej2B14-6234</strain>
    </source>
</reference>
<dbReference type="SUPFAM" id="SSF102405">
    <property type="entry name" value="MCP/YpsA-like"/>
    <property type="match status" value="1"/>
</dbReference>
<organism evidence="4 5">
    <name type="scientific">Candidatus Onthenecus intestinigallinarum</name>
    <dbReference type="NCBI Taxonomy" id="2840875"/>
    <lineage>
        <taxon>Bacteria</taxon>
        <taxon>Bacillati</taxon>
        <taxon>Bacillota</taxon>
        <taxon>Clostridia</taxon>
        <taxon>Eubacteriales</taxon>
        <taxon>Candidatus Onthenecus</taxon>
    </lineage>
</organism>
<evidence type="ECO:0000259" key="2">
    <source>
        <dbReference type="Pfam" id="PF02481"/>
    </source>
</evidence>
<dbReference type="InterPro" id="IPR003488">
    <property type="entry name" value="DprA"/>
</dbReference>
<dbReference type="GO" id="GO:0009294">
    <property type="term" value="P:DNA-mediated transformation"/>
    <property type="evidence" value="ECO:0007669"/>
    <property type="project" value="InterPro"/>
</dbReference>
<evidence type="ECO:0000313" key="5">
    <source>
        <dbReference type="Proteomes" id="UP000886887"/>
    </source>
</evidence>
<comment type="caution">
    <text evidence="4">The sequence shown here is derived from an EMBL/GenBank/DDBJ whole genome shotgun (WGS) entry which is preliminary data.</text>
</comment>
<dbReference type="PANTHER" id="PTHR43022:SF1">
    <property type="entry name" value="PROTEIN SMF"/>
    <property type="match status" value="1"/>
</dbReference>
<sequence>MLNQERDARTWLASVEGVTPARFRRLLALYGSAQEVFRSFDVQARGILGERAYLELAGARTDAYFDALMDTMRKSGMQAVCTEDPAYPPLLLHIGDPPPVLFVRGCADLSDARMVAVVGSRRATRYGLRQAERFGRELAQADVTVVSGMARGTDTAAHMGCLAGGGRTVAVLGCGVDVVYPPENRELFARVVGEGGSIVSEFAPGTEPLPQHFPRRNRIISGMCAGVLVTEAARGSGAMITVQHALDQGREVFAMPGPVDAPMSEMPLQLLFEGACLVRGADDMLGHLRWDAPGAEPDEPDAMPELDADELTVVRLLENEPLSFDQLLAQTGFSADKLNMLLTTLEIKEIMKQLPGCMYVLERSSSHVGGVLS</sequence>
<dbReference type="EMBL" id="DVFJ01000004">
    <property type="protein sequence ID" value="HIQ70806.1"/>
    <property type="molecule type" value="Genomic_DNA"/>
</dbReference>
<dbReference type="InterPro" id="IPR036388">
    <property type="entry name" value="WH-like_DNA-bd_sf"/>
</dbReference>
<dbReference type="Gene3D" id="3.40.50.450">
    <property type="match status" value="1"/>
</dbReference>
<dbReference type="Pfam" id="PF17782">
    <property type="entry name" value="WHD_DprA"/>
    <property type="match status" value="1"/>
</dbReference>
<dbReference type="InterPro" id="IPR041614">
    <property type="entry name" value="DprA_WH"/>
</dbReference>
<dbReference type="PANTHER" id="PTHR43022">
    <property type="entry name" value="PROTEIN SMF"/>
    <property type="match status" value="1"/>
</dbReference>
<comment type="similarity">
    <text evidence="1">Belongs to the DprA/Smf family.</text>
</comment>
<reference evidence="4" key="2">
    <citation type="journal article" date="2021" name="PeerJ">
        <title>Extensive microbial diversity within the chicken gut microbiome revealed by metagenomics and culture.</title>
        <authorList>
            <person name="Gilroy R."/>
            <person name="Ravi A."/>
            <person name="Getino M."/>
            <person name="Pursley I."/>
            <person name="Horton D.L."/>
            <person name="Alikhan N.F."/>
            <person name="Baker D."/>
            <person name="Gharbi K."/>
            <person name="Hall N."/>
            <person name="Watson M."/>
            <person name="Adriaenssens E.M."/>
            <person name="Foster-Nyarko E."/>
            <person name="Jarju S."/>
            <person name="Secka A."/>
            <person name="Antonio M."/>
            <person name="Oren A."/>
            <person name="Chaudhuri R.R."/>
            <person name="La Ragione R."/>
            <person name="Hildebrand F."/>
            <person name="Pallen M.J."/>
        </authorList>
    </citation>
    <scope>NUCLEOTIDE SEQUENCE</scope>
    <source>
        <strain evidence="4">ChiSxjej2B14-6234</strain>
    </source>
</reference>
<dbReference type="Proteomes" id="UP000886887">
    <property type="component" value="Unassembled WGS sequence"/>
</dbReference>
<evidence type="ECO:0000256" key="1">
    <source>
        <dbReference type="ARBA" id="ARBA00006525"/>
    </source>
</evidence>
<dbReference type="AlphaFoldDB" id="A0A9D1CPF9"/>
<accession>A0A9D1CPF9</accession>
<protein>
    <submittedName>
        <fullName evidence="4">DNA-protecting protein DprA</fullName>
    </submittedName>
</protein>